<dbReference type="InterPro" id="IPR032867">
    <property type="entry name" value="DYW_dom"/>
</dbReference>
<keyword evidence="6" id="KW-1185">Reference proteome</keyword>
<dbReference type="FunFam" id="1.25.40.10:FF:000348">
    <property type="entry name" value="Pentatricopeptide repeat-containing protein chloroplastic"/>
    <property type="match status" value="1"/>
</dbReference>
<dbReference type="InterPro" id="IPR046848">
    <property type="entry name" value="E_motif"/>
</dbReference>
<feature type="repeat" description="PPR" evidence="3">
    <location>
        <begin position="531"/>
        <end position="561"/>
    </location>
</feature>
<keyword evidence="2" id="KW-0677">Repeat</keyword>
<dbReference type="NCBIfam" id="TIGR00756">
    <property type="entry name" value="PPR"/>
    <property type="match status" value="5"/>
</dbReference>
<dbReference type="CDD" id="cd08060">
    <property type="entry name" value="MPN_UPF0172"/>
    <property type="match status" value="1"/>
</dbReference>
<evidence type="ECO:0000256" key="1">
    <source>
        <dbReference type="ARBA" id="ARBA00006643"/>
    </source>
</evidence>
<dbReference type="Pfam" id="PF20431">
    <property type="entry name" value="E_motif"/>
    <property type="match status" value="1"/>
</dbReference>
<dbReference type="InterPro" id="IPR011990">
    <property type="entry name" value="TPR-like_helical_dom_sf"/>
</dbReference>
<dbReference type="Gene3D" id="1.25.40.10">
    <property type="entry name" value="Tetratricopeptide repeat domain"/>
    <property type="match status" value="4"/>
</dbReference>
<dbReference type="SUPFAM" id="SSF48452">
    <property type="entry name" value="TPR-like"/>
    <property type="match status" value="1"/>
</dbReference>
<evidence type="ECO:0000256" key="3">
    <source>
        <dbReference type="PROSITE-ProRule" id="PRU00708"/>
    </source>
</evidence>
<comment type="caution">
    <text evidence="5">The sequence shown here is derived from an EMBL/GenBank/DDBJ whole genome shotgun (WGS) entry which is preliminary data.</text>
</comment>
<feature type="repeat" description="PPR" evidence="3">
    <location>
        <begin position="430"/>
        <end position="460"/>
    </location>
</feature>
<name>A0A4S4E2X4_CAMSN</name>
<comment type="similarity">
    <text evidence="1">Belongs to the PPR family. PCMP-H subfamily.</text>
</comment>
<dbReference type="Proteomes" id="UP000306102">
    <property type="component" value="Unassembled WGS sequence"/>
</dbReference>
<gene>
    <name evidence="5" type="ORF">TEA_003625</name>
</gene>
<reference evidence="5 6" key="1">
    <citation type="journal article" date="2018" name="Proc. Natl. Acad. Sci. U.S.A.">
        <title>Draft genome sequence of Camellia sinensis var. sinensis provides insights into the evolution of the tea genome and tea quality.</title>
        <authorList>
            <person name="Wei C."/>
            <person name="Yang H."/>
            <person name="Wang S."/>
            <person name="Zhao J."/>
            <person name="Liu C."/>
            <person name="Gao L."/>
            <person name="Xia E."/>
            <person name="Lu Y."/>
            <person name="Tai Y."/>
            <person name="She G."/>
            <person name="Sun J."/>
            <person name="Cao H."/>
            <person name="Tong W."/>
            <person name="Gao Q."/>
            <person name="Li Y."/>
            <person name="Deng W."/>
            <person name="Jiang X."/>
            <person name="Wang W."/>
            <person name="Chen Q."/>
            <person name="Zhang S."/>
            <person name="Li H."/>
            <person name="Wu J."/>
            <person name="Wang P."/>
            <person name="Li P."/>
            <person name="Shi C."/>
            <person name="Zheng F."/>
            <person name="Jian J."/>
            <person name="Huang B."/>
            <person name="Shan D."/>
            <person name="Shi M."/>
            <person name="Fang C."/>
            <person name="Yue Y."/>
            <person name="Li F."/>
            <person name="Li D."/>
            <person name="Wei S."/>
            <person name="Han B."/>
            <person name="Jiang C."/>
            <person name="Yin Y."/>
            <person name="Xia T."/>
            <person name="Zhang Z."/>
            <person name="Bennetzen J.L."/>
            <person name="Zhao S."/>
            <person name="Wan X."/>
        </authorList>
    </citation>
    <scope>NUCLEOTIDE SEQUENCE [LARGE SCALE GENOMIC DNA]</scope>
    <source>
        <strain evidence="6">cv. Shuchazao</strain>
        <tissue evidence="5">Leaf</tissue>
    </source>
</reference>
<dbReference type="PANTHER" id="PTHR47926:SF458">
    <property type="entry name" value="PENTATRICOPEPTIDE REPEAT-CONTAINING PROTEIN"/>
    <property type="match status" value="1"/>
</dbReference>
<evidence type="ECO:0000313" key="5">
    <source>
        <dbReference type="EMBL" id="THG10223.1"/>
    </source>
</evidence>
<dbReference type="GO" id="GO:0009451">
    <property type="term" value="P:RNA modification"/>
    <property type="evidence" value="ECO:0007669"/>
    <property type="project" value="InterPro"/>
</dbReference>
<dbReference type="Pfam" id="PF13041">
    <property type="entry name" value="PPR_2"/>
    <property type="match status" value="2"/>
</dbReference>
<accession>A0A4S4E2X4</accession>
<dbReference type="Pfam" id="PF20430">
    <property type="entry name" value="Eplus_motif"/>
    <property type="match status" value="1"/>
</dbReference>
<dbReference type="GO" id="GO:0003723">
    <property type="term" value="F:RNA binding"/>
    <property type="evidence" value="ECO:0007669"/>
    <property type="project" value="InterPro"/>
</dbReference>
<dbReference type="GO" id="GO:0008270">
    <property type="term" value="F:zinc ion binding"/>
    <property type="evidence" value="ECO:0007669"/>
    <property type="project" value="InterPro"/>
</dbReference>
<dbReference type="EMBL" id="SDRB02007967">
    <property type="protein sequence ID" value="THG10223.1"/>
    <property type="molecule type" value="Genomic_DNA"/>
</dbReference>
<dbReference type="PROSITE" id="PS51375">
    <property type="entry name" value="PPR"/>
    <property type="match status" value="4"/>
</dbReference>
<dbReference type="PANTHER" id="PTHR47926">
    <property type="entry name" value="PENTATRICOPEPTIDE REPEAT-CONTAINING PROTEIN"/>
    <property type="match status" value="1"/>
</dbReference>
<organism evidence="5 6">
    <name type="scientific">Camellia sinensis var. sinensis</name>
    <name type="common">China tea</name>
    <dbReference type="NCBI Taxonomy" id="542762"/>
    <lineage>
        <taxon>Eukaryota</taxon>
        <taxon>Viridiplantae</taxon>
        <taxon>Streptophyta</taxon>
        <taxon>Embryophyta</taxon>
        <taxon>Tracheophyta</taxon>
        <taxon>Spermatophyta</taxon>
        <taxon>Magnoliopsida</taxon>
        <taxon>eudicotyledons</taxon>
        <taxon>Gunneridae</taxon>
        <taxon>Pentapetalae</taxon>
        <taxon>asterids</taxon>
        <taxon>Ericales</taxon>
        <taxon>Theaceae</taxon>
        <taxon>Camellia</taxon>
    </lineage>
</organism>
<evidence type="ECO:0000259" key="4">
    <source>
        <dbReference type="Pfam" id="PF14432"/>
    </source>
</evidence>
<dbReference type="Pfam" id="PF03665">
    <property type="entry name" value="UPF0172"/>
    <property type="match status" value="1"/>
</dbReference>
<feature type="domain" description="DYW" evidence="4">
    <location>
        <begin position="777"/>
        <end position="856"/>
    </location>
</feature>
<dbReference type="InterPro" id="IPR046960">
    <property type="entry name" value="PPR_At4g14850-like_plant"/>
</dbReference>
<dbReference type="InterPro" id="IPR005366">
    <property type="entry name" value="EMC8/9"/>
</dbReference>
<evidence type="ECO:0000256" key="2">
    <source>
        <dbReference type="ARBA" id="ARBA00022737"/>
    </source>
</evidence>
<evidence type="ECO:0000313" key="6">
    <source>
        <dbReference type="Proteomes" id="UP000306102"/>
    </source>
</evidence>
<proteinExistence type="inferred from homology"/>
<dbReference type="AlphaFoldDB" id="A0A4S4E2X4"/>
<dbReference type="STRING" id="542762.A0A4S4E2X4"/>
<dbReference type="Pfam" id="PF14432">
    <property type="entry name" value="DYW_deaminase"/>
    <property type="match status" value="1"/>
</dbReference>
<sequence length="924" mass="103887">MGGELRYQIGQNAYIKLILHALKHRSSAVNGVLLGRLSGGDSNPVVEIADSVPLFHSQIGLLPPLEIALIQRFDDSELGNVAKNIGDHIHRYFSQAGLLLLDNKKLEALSKGKDRSPVIQLYTRDSSKSWKLIGDGSSRLTMKEPAANIVLLDYISNQKWQDIGLAEPRTLQFMSIWQKSASIGVSNWSYSAVYGLSFSQQLTPLYSIPTVKEFANPFVNSNLSQSKQVWPTVMVHSLPSLVFSLHLHSTSQPNQIHPSRTHQPPTSETFSHLLHSFNSPSEFKQVHTHIVKTNTPLSVLPFSRVGSVCAFTPSFAYAQQIFDQAEKPQIVVWNSCLKAFAESESPVDAISLFYRLREFNVCPDSFTCCFVLKACTQLLDVLNGRIVHGVVEKLGFQSNLFLKNSIIHLYASCGEMDIARFLFEKMPQRDVVTWNIMITRLVKQEDVDGAFGLFSQMPERSVRSWTAMIAGFVQCGKPKDAIGLFTQMEEAGLRPNEVTVVAVLAACADLGALDLGRRIHDYSNQSGFGRNTHVCNTLIDMYIKCGCLEAARRVFDDMEERTIVSWSAMIQGLAMHGQAEEALKLFARMTRIGIKPNGVTFIGLLHACNHIGLIDEGRSFFAKMTNDYRIIPQIEHYGCMVDLLSRAGLLQEAHNFIINMPIKPNGVVWGALLGGCRVHKHIELAEEAIKNLLELDPLNDGYYVVLSNIYAEAKRWEDVSRVRKLMRDQGVKKTPGSSSITIDGVVHEFVAGDETHPQAKEIFQRWEKLLEEMRLKGYEPNTSVVLLDMEENEKEKVLNRHSEKLALVFGLMKTPTRTPIRIMKNLRVCEDCHAALKLISGIVDREIIVGDRNRVFSSKSKKDRKPKNEIGNQVTPLPELMAEPTGARSMSWKRRVVFDDQEELLKNYILLVNLFDSFLQFMVL</sequence>
<dbReference type="GO" id="GO:0072546">
    <property type="term" value="C:EMC complex"/>
    <property type="evidence" value="ECO:0007669"/>
    <property type="project" value="InterPro"/>
</dbReference>
<dbReference type="InterPro" id="IPR002885">
    <property type="entry name" value="PPR_rpt"/>
</dbReference>
<feature type="repeat" description="PPR" evidence="3">
    <location>
        <begin position="562"/>
        <end position="596"/>
    </location>
</feature>
<dbReference type="InterPro" id="IPR046849">
    <property type="entry name" value="E2_motif"/>
</dbReference>
<dbReference type="Pfam" id="PF01535">
    <property type="entry name" value="PPR"/>
    <property type="match status" value="3"/>
</dbReference>
<dbReference type="FunFam" id="1.25.40.10:FF:000184">
    <property type="entry name" value="Pentatricopeptide repeat-containing protein, chloroplastic"/>
    <property type="match status" value="1"/>
</dbReference>
<feature type="repeat" description="PPR" evidence="3">
    <location>
        <begin position="461"/>
        <end position="495"/>
    </location>
</feature>
<protein>
    <recommendedName>
        <fullName evidence="4">DYW domain-containing protein</fullName>
    </recommendedName>
</protein>